<evidence type="ECO:0000313" key="4">
    <source>
        <dbReference type="Proteomes" id="UP001143474"/>
    </source>
</evidence>
<proteinExistence type="predicted"/>
<feature type="transmembrane region" description="Helical" evidence="2">
    <location>
        <begin position="60"/>
        <end position="79"/>
    </location>
</feature>
<feature type="region of interest" description="Disordered" evidence="1">
    <location>
        <begin position="85"/>
        <end position="128"/>
    </location>
</feature>
<organism evidence="3 4">
    <name type="scientific">Streptosporangium carneum</name>
    <dbReference type="NCBI Taxonomy" id="47481"/>
    <lineage>
        <taxon>Bacteria</taxon>
        <taxon>Bacillati</taxon>
        <taxon>Actinomycetota</taxon>
        <taxon>Actinomycetes</taxon>
        <taxon>Streptosporangiales</taxon>
        <taxon>Streptosporangiaceae</taxon>
        <taxon>Streptosporangium</taxon>
    </lineage>
</organism>
<evidence type="ECO:0000256" key="2">
    <source>
        <dbReference type="SAM" id="Phobius"/>
    </source>
</evidence>
<reference evidence="3" key="1">
    <citation type="journal article" date="2014" name="Int. J. Syst. Evol. Microbiol.">
        <title>Complete genome sequence of Corynebacterium casei LMG S-19264T (=DSM 44701T), isolated from a smear-ripened cheese.</title>
        <authorList>
            <consortium name="US DOE Joint Genome Institute (JGI-PGF)"/>
            <person name="Walter F."/>
            <person name="Albersmeier A."/>
            <person name="Kalinowski J."/>
            <person name="Ruckert C."/>
        </authorList>
    </citation>
    <scope>NUCLEOTIDE SEQUENCE</scope>
    <source>
        <strain evidence="3">VKM Ac-2007</strain>
    </source>
</reference>
<comment type="caution">
    <text evidence="3">The sequence shown here is derived from an EMBL/GenBank/DDBJ whole genome shotgun (WGS) entry which is preliminary data.</text>
</comment>
<evidence type="ECO:0000313" key="3">
    <source>
        <dbReference type="EMBL" id="GLK11265.1"/>
    </source>
</evidence>
<accession>A0A9W6I3B2</accession>
<keyword evidence="2" id="KW-1133">Transmembrane helix</keyword>
<dbReference type="Proteomes" id="UP001143474">
    <property type="component" value="Unassembled WGS sequence"/>
</dbReference>
<evidence type="ECO:0008006" key="5">
    <source>
        <dbReference type="Google" id="ProtNLM"/>
    </source>
</evidence>
<reference evidence="3" key="2">
    <citation type="submission" date="2023-01" db="EMBL/GenBank/DDBJ databases">
        <authorList>
            <person name="Sun Q."/>
            <person name="Evtushenko L."/>
        </authorList>
    </citation>
    <scope>NUCLEOTIDE SEQUENCE</scope>
    <source>
        <strain evidence="3">VKM Ac-2007</strain>
    </source>
</reference>
<feature type="compositionally biased region" description="Pro residues" evidence="1">
    <location>
        <begin position="106"/>
        <end position="122"/>
    </location>
</feature>
<dbReference type="Pfam" id="PF10745">
    <property type="entry name" value="DUF2530"/>
    <property type="match status" value="1"/>
</dbReference>
<keyword evidence="4" id="KW-1185">Reference proteome</keyword>
<name>A0A9W6I3B2_9ACTN</name>
<dbReference type="AlphaFoldDB" id="A0A9W6I3B2"/>
<dbReference type="InterPro" id="IPR019681">
    <property type="entry name" value="DUF2530"/>
</dbReference>
<keyword evidence="2" id="KW-0472">Membrane</keyword>
<dbReference type="EMBL" id="BSEV01000010">
    <property type="protein sequence ID" value="GLK11265.1"/>
    <property type="molecule type" value="Genomic_DNA"/>
</dbReference>
<evidence type="ECO:0000256" key="1">
    <source>
        <dbReference type="SAM" id="MobiDB-lite"/>
    </source>
</evidence>
<gene>
    <name evidence="3" type="ORF">GCM10017600_46710</name>
</gene>
<keyword evidence="2" id="KW-0812">Transmembrane</keyword>
<protein>
    <recommendedName>
        <fullName evidence="5">DUF2530 domain-containing protein</fullName>
    </recommendedName>
</protein>
<feature type="transmembrane region" description="Helical" evidence="2">
    <location>
        <begin position="33"/>
        <end position="54"/>
    </location>
</feature>
<sequence length="128" mass="13668">MRFARSEGTSPTLDHVNQSRLPELQPLRTNDSATILVGTGLWAAALVVLLIVGPDPEHQWWIWTCVSGICGGLFGLWFVRRRDRRGNAQPASQEPIEPATAVPPVSSTPPASPTPPVPPSPPSVSSAS</sequence>